<keyword evidence="4" id="KW-1003">Cell membrane</keyword>
<evidence type="ECO:0000313" key="14">
    <source>
        <dbReference type="Proteomes" id="UP000092574"/>
    </source>
</evidence>
<keyword evidence="6 11" id="KW-0812">Transmembrane</keyword>
<keyword evidence="5" id="KW-0808">Transferase</keyword>
<dbReference type="GO" id="GO:0000155">
    <property type="term" value="F:phosphorelay sensor kinase activity"/>
    <property type="evidence" value="ECO:0007669"/>
    <property type="project" value="TreeGrafter"/>
</dbReference>
<dbReference type="AlphaFoldDB" id="A0A1C7I6W1"/>
<evidence type="ECO:0000256" key="7">
    <source>
        <dbReference type="ARBA" id="ARBA00022777"/>
    </source>
</evidence>
<dbReference type="GO" id="GO:0004721">
    <property type="term" value="F:phosphoprotein phosphatase activity"/>
    <property type="evidence" value="ECO:0007669"/>
    <property type="project" value="TreeGrafter"/>
</dbReference>
<evidence type="ECO:0000256" key="10">
    <source>
        <dbReference type="ARBA" id="ARBA00023136"/>
    </source>
</evidence>
<evidence type="ECO:0000313" key="13">
    <source>
        <dbReference type="EMBL" id="ANU75390.1"/>
    </source>
</evidence>
<dbReference type="EMBL" id="CP015405">
    <property type="protein sequence ID" value="ANU75390.1"/>
    <property type="molecule type" value="Genomic_DNA"/>
</dbReference>
<dbReference type="Gene3D" id="3.30.565.10">
    <property type="entry name" value="Histidine kinase-like ATPase, C-terminal domain"/>
    <property type="match status" value="1"/>
</dbReference>
<comment type="catalytic activity">
    <reaction evidence="1">
        <text>ATP + protein L-histidine = ADP + protein N-phospho-L-histidine.</text>
        <dbReference type="EC" id="2.7.13.3"/>
    </reaction>
</comment>
<evidence type="ECO:0000256" key="2">
    <source>
        <dbReference type="ARBA" id="ARBA00004651"/>
    </source>
</evidence>
<evidence type="ECO:0000256" key="8">
    <source>
        <dbReference type="ARBA" id="ARBA00022989"/>
    </source>
</evidence>
<dbReference type="InterPro" id="IPR036890">
    <property type="entry name" value="HATPase_C_sf"/>
</dbReference>
<protein>
    <recommendedName>
        <fullName evidence="3">histidine kinase</fullName>
        <ecNumber evidence="3">2.7.13.3</ecNumber>
    </recommendedName>
</protein>
<proteinExistence type="predicted"/>
<keyword evidence="9" id="KW-0902">Two-component regulatory system</keyword>
<dbReference type="SMART" id="SM00387">
    <property type="entry name" value="HATPase_c"/>
    <property type="match status" value="1"/>
</dbReference>
<evidence type="ECO:0000256" key="4">
    <source>
        <dbReference type="ARBA" id="ARBA00022475"/>
    </source>
</evidence>
<organism evidence="13 14">
    <name type="scientific">Blautia pseudococcoides</name>
    <dbReference type="NCBI Taxonomy" id="1796616"/>
    <lineage>
        <taxon>Bacteria</taxon>
        <taxon>Bacillati</taxon>
        <taxon>Bacillota</taxon>
        <taxon>Clostridia</taxon>
        <taxon>Lachnospirales</taxon>
        <taxon>Lachnospiraceae</taxon>
        <taxon>Blautia</taxon>
    </lineage>
</organism>
<dbReference type="STRING" id="1796616.A4V09_06175"/>
<keyword evidence="14" id="KW-1185">Reference proteome</keyword>
<sequence length="360" mass="42002">MKKYLEDRTLAILLFFMSFLFVNLYFGVICATRVNIGDLLYLDVIGTVLAVTVFLSDYRKHRRICRTLAQEQDIPKEEIKKLLGHQLCEIWCRRKEADEEKIQSLYNEILELSDYITLWAHEVKLPLSALRLMNERNQDKVLQEEMQDPLERIQQYLNTMMMSSKLKKPENDIKLEKVSLKEAAAEAVKNHSYFLIRHNFAIEMYLKDIAVYTDRRWLVYMLDQMIGNAVKYRGETPALTFGAETVSPGSTDFWIQDNGCGISGEELPYIFDKGFIGNSQRNGSYRSTGMGLYFVKQTADRLGIGIRAYSGENNTRFTFTFQNHAEHFFLEDQSKPCRNVRNRGKVLDRCKDFPLLFCYN</sequence>
<keyword evidence="8 11" id="KW-1133">Transmembrane helix</keyword>
<feature type="domain" description="Histidine kinase" evidence="12">
    <location>
        <begin position="118"/>
        <end position="325"/>
    </location>
</feature>
<gene>
    <name evidence="13" type="ORF">A4V09_06175</name>
</gene>
<reference evidence="13" key="1">
    <citation type="submission" date="2017-04" db="EMBL/GenBank/DDBJ databases">
        <title>Complete Genome Sequences of Twelve Strains of a Stable Defined Moderately Diverse Mouse Microbiota 2 (sDMDMm2).</title>
        <authorList>
            <person name="Uchimura Y."/>
            <person name="Wyss M."/>
            <person name="Brugiroux S."/>
            <person name="Limenitakis J.P."/>
            <person name="Stecher B."/>
            <person name="McCoy K.D."/>
            <person name="Macpherson A.J."/>
        </authorList>
    </citation>
    <scope>NUCLEOTIDE SEQUENCE</scope>
    <source>
        <strain evidence="13">YL58</strain>
    </source>
</reference>
<dbReference type="OrthoDB" id="9780487at2"/>
<dbReference type="InterPro" id="IPR003594">
    <property type="entry name" value="HATPase_dom"/>
</dbReference>
<keyword evidence="10 11" id="KW-0472">Membrane</keyword>
<dbReference type="KEGG" id="byl:A4V09_06175"/>
<name>A0A1C7I6W1_9FIRM</name>
<dbReference type="SUPFAM" id="SSF55874">
    <property type="entry name" value="ATPase domain of HSP90 chaperone/DNA topoisomerase II/histidine kinase"/>
    <property type="match status" value="1"/>
</dbReference>
<accession>A0A1C7I6W1</accession>
<feature type="transmembrane region" description="Helical" evidence="11">
    <location>
        <begin position="40"/>
        <end position="58"/>
    </location>
</feature>
<dbReference type="PROSITE" id="PS50109">
    <property type="entry name" value="HIS_KIN"/>
    <property type="match status" value="1"/>
</dbReference>
<dbReference type="PANTHER" id="PTHR45453">
    <property type="entry name" value="PHOSPHATE REGULON SENSOR PROTEIN PHOR"/>
    <property type="match status" value="1"/>
</dbReference>
<evidence type="ECO:0000256" key="6">
    <source>
        <dbReference type="ARBA" id="ARBA00022692"/>
    </source>
</evidence>
<dbReference type="GO" id="GO:0016036">
    <property type="term" value="P:cellular response to phosphate starvation"/>
    <property type="evidence" value="ECO:0007669"/>
    <property type="project" value="TreeGrafter"/>
</dbReference>
<dbReference type="Proteomes" id="UP000092574">
    <property type="component" value="Chromosome"/>
</dbReference>
<keyword evidence="13" id="KW-0067">ATP-binding</keyword>
<feature type="transmembrane region" description="Helical" evidence="11">
    <location>
        <begin position="12"/>
        <end position="34"/>
    </location>
</feature>
<dbReference type="GO" id="GO:0005524">
    <property type="term" value="F:ATP binding"/>
    <property type="evidence" value="ECO:0007669"/>
    <property type="project" value="UniProtKB-KW"/>
</dbReference>
<evidence type="ECO:0000256" key="1">
    <source>
        <dbReference type="ARBA" id="ARBA00000085"/>
    </source>
</evidence>
<dbReference type="GO" id="GO:0005886">
    <property type="term" value="C:plasma membrane"/>
    <property type="evidence" value="ECO:0007669"/>
    <property type="project" value="UniProtKB-SubCell"/>
</dbReference>
<dbReference type="EC" id="2.7.13.3" evidence="3"/>
<evidence type="ECO:0000256" key="9">
    <source>
        <dbReference type="ARBA" id="ARBA00023012"/>
    </source>
</evidence>
<keyword evidence="7" id="KW-0418">Kinase</keyword>
<dbReference type="InterPro" id="IPR005467">
    <property type="entry name" value="His_kinase_dom"/>
</dbReference>
<dbReference type="InterPro" id="IPR050351">
    <property type="entry name" value="BphY/WalK/GraS-like"/>
</dbReference>
<comment type="subcellular location">
    <subcellularLocation>
        <location evidence="2">Cell membrane</location>
        <topology evidence="2">Multi-pass membrane protein</topology>
    </subcellularLocation>
</comment>
<evidence type="ECO:0000256" key="3">
    <source>
        <dbReference type="ARBA" id="ARBA00012438"/>
    </source>
</evidence>
<dbReference type="RefSeq" id="WP_065541594.1">
    <property type="nucleotide sequence ID" value="NZ_CP015405.2"/>
</dbReference>
<evidence type="ECO:0000259" key="12">
    <source>
        <dbReference type="PROSITE" id="PS50109"/>
    </source>
</evidence>
<evidence type="ECO:0000256" key="5">
    <source>
        <dbReference type="ARBA" id="ARBA00022679"/>
    </source>
</evidence>
<dbReference type="Pfam" id="PF02518">
    <property type="entry name" value="HATPase_c"/>
    <property type="match status" value="1"/>
</dbReference>
<dbReference type="PANTHER" id="PTHR45453:SF2">
    <property type="entry name" value="HISTIDINE KINASE"/>
    <property type="match status" value="1"/>
</dbReference>
<evidence type="ECO:0000256" key="11">
    <source>
        <dbReference type="SAM" id="Phobius"/>
    </source>
</evidence>
<keyword evidence="13" id="KW-0547">Nucleotide-binding</keyword>